<sequence length="452" mass="50731">MLGCDRQTCMIRSDAKCSSRRGCATKTIVCVANVIGTPWCLAFHAVVIYVFPCIYFSLEWFLFGLCRCCPKFEDRKFPASEASIGPIKASAKKIEWKRLDGDRLALFQGGVDASDVCQGALGNCWLLSAVACLCEFDGAVQHLFLDKQRNPRGKYRIRLYDVQASKWRVVAVDDRIPHINGKPAFSQPHGDELWVLLLEKAFAKFCGNYAAIESGAVVWAFEAMTGDSVACYKQQKNGEWEHLDMRPKEGSDDKRAVSLYHSGRVFTRDNMFELLCRYDGVEAVLGAGSRGEDHTLTRGRDEKRGGIVPGHAYSIISAAERKGVKLLKLRNPWGSFEWDGKWSDGSSEWKDRPDVARAFHYYKADDDGTFFMEWSDFCARFDSIDVCVRTTGMSEFVLQVDEKYGACGPTVGCCKGMCQFLCLCKGLWKMWCGKHSSDALVKDIERDGFSAE</sequence>
<dbReference type="AlphaFoldDB" id="A0AAD7UGY4"/>
<organism evidence="8 9">
    <name type="scientific">Chrysophaeum taylorii</name>
    <dbReference type="NCBI Taxonomy" id="2483200"/>
    <lineage>
        <taxon>Eukaryota</taxon>
        <taxon>Sar</taxon>
        <taxon>Stramenopiles</taxon>
        <taxon>Ochrophyta</taxon>
        <taxon>Pelagophyceae</taxon>
        <taxon>Pelagomonadales</taxon>
        <taxon>Pelagomonadaceae</taxon>
        <taxon>Chrysophaeum</taxon>
    </lineage>
</organism>
<feature type="domain" description="Calpain catalytic" evidence="7">
    <location>
        <begin position="71"/>
        <end position="390"/>
    </location>
</feature>
<evidence type="ECO:0000256" key="2">
    <source>
        <dbReference type="ARBA" id="ARBA00022670"/>
    </source>
</evidence>
<dbReference type="SMART" id="SM00230">
    <property type="entry name" value="CysPc"/>
    <property type="match status" value="1"/>
</dbReference>
<dbReference type="Proteomes" id="UP001230188">
    <property type="component" value="Unassembled WGS sequence"/>
</dbReference>
<dbReference type="InterPro" id="IPR001300">
    <property type="entry name" value="Peptidase_C2_calpain_cat"/>
</dbReference>
<evidence type="ECO:0000259" key="7">
    <source>
        <dbReference type="PROSITE" id="PS50203"/>
    </source>
</evidence>
<gene>
    <name evidence="8" type="ORF">CTAYLR_000562</name>
</gene>
<reference evidence="8" key="1">
    <citation type="submission" date="2023-01" db="EMBL/GenBank/DDBJ databases">
        <title>Metagenome sequencing of chrysophaentin producing Chrysophaeum taylorii.</title>
        <authorList>
            <person name="Davison J."/>
            <person name="Bewley C."/>
        </authorList>
    </citation>
    <scope>NUCLEOTIDE SEQUENCE</scope>
    <source>
        <strain evidence="8">NIES-1699</strain>
    </source>
</reference>
<dbReference type="GO" id="GO:0004198">
    <property type="term" value="F:calcium-dependent cysteine-type endopeptidase activity"/>
    <property type="evidence" value="ECO:0007669"/>
    <property type="project" value="InterPro"/>
</dbReference>
<evidence type="ECO:0000313" key="8">
    <source>
        <dbReference type="EMBL" id="KAJ8605867.1"/>
    </source>
</evidence>
<dbReference type="PRINTS" id="PR00704">
    <property type="entry name" value="CALPAIN"/>
</dbReference>
<dbReference type="Pfam" id="PF00648">
    <property type="entry name" value="Peptidase_C2"/>
    <property type="match status" value="1"/>
</dbReference>
<comment type="similarity">
    <text evidence="1">Belongs to the peptidase C2 family.</text>
</comment>
<dbReference type="PROSITE" id="PS50203">
    <property type="entry name" value="CALPAIN_CAT"/>
    <property type="match status" value="1"/>
</dbReference>
<dbReference type="InterPro" id="IPR000169">
    <property type="entry name" value="Pept_cys_AS"/>
</dbReference>
<evidence type="ECO:0000256" key="5">
    <source>
        <dbReference type="PIRSR" id="PIRSR622684-1"/>
    </source>
</evidence>
<dbReference type="SUPFAM" id="SSF54001">
    <property type="entry name" value="Cysteine proteinases"/>
    <property type="match status" value="1"/>
</dbReference>
<comment type="caution">
    <text evidence="8">The sequence shown here is derived from an EMBL/GenBank/DDBJ whole genome shotgun (WGS) entry which is preliminary data.</text>
</comment>
<feature type="active site" evidence="5 6">
    <location>
        <position position="311"/>
    </location>
</feature>
<dbReference type="InterPro" id="IPR038765">
    <property type="entry name" value="Papain-like_cys_pep_sf"/>
</dbReference>
<accession>A0AAD7UGY4</accession>
<feature type="active site" evidence="5 6">
    <location>
        <position position="331"/>
    </location>
</feature>
<name>A0AAD7UGY4_9STRA</name>
<evidence type="ECO:0000313" key="9">
    <source>
        <dbReference type="Proteomes" id="UP001230188"/>
    </source>
</evidence>
<dbReference type="PANTHER" id="PTHR10183">
    <property type="entry name" value="CALPAIN"/>
    <property type="match status" value="1"/>
</dbReference>
<dbReference type="GO" id="GO:0006508">
    <property type="term" value="P:proteolysis"/>
    <property type="evidence" value="ECO:0007669"/>
    <property type="project" value="UniProtKB-KW"/>
</dbReference>
<keyword evidence="2 6" id="KW-0645">Protease</keyword>
<evidence type="ECO:0000256" key="4">
    <source>
        <dbReference type="ARBA" id="ARBA00022807"/>
    </source>
</evidence>
<dbReference type="PROSITE" id="PS00139">
    <property type="entry name" value="THIOL_PROTEASE_CYS"/>
    <property type="match status" value="1"/>
</dbReference>
<dbReference type="InterPro" id="IPR022684">
    <property type="entry name" value="Calpain_cysteine_protease"/>
</dbReference>
<proteinExistence type="inferred from homology"/>
<protein>
    <recommendedName>
        <fullName evidence="7">Calpain catalytic domain-containing protein</fullName>
    </recommendedName>
</protein>
<keyword evidence="9" id="KW-1185">Reference proteome</keyword>
<dbReference type="PANTHER" id="PTHR10183:SF379">
    <property type="entry name" value="CALPAIN-5"/>
    <property type="match status" value="1"/>
</dbReference>
<dbReference type="EMBL" id="JAQMWT010000309">
    <property type="protein sequence ID" value="KAJ8605867.1"/>
    <property type="molecule type" value="Genomic_DNA"/>
</dbReference>
<evidence type="ECO:0000256" key="6">
    <source>
        <dbReference type="PROSITE-ProRule" id="PRU00239"/>
    </source>
</evidence>
<feature type="active site" evidence="5 6">
    <location>
        <position position="124"/>
    </location>
</feature>
<evidence type="ECO:0000256" key="3">
    <source>
        <dbReference type="ARBA" id="ARBA00022801"/>
    </source>
</evidence>
<keyword evidence="4 6" id="KW-0788">Thiol protease</keyword>
<dbReference type="CDD" id="cd00044">
    <property type="entry name" value="CysPc"/>
    <property type="match status" value="1"/>
</dbReference>
<evidence type="ECO:0000256" key="1">
    <source>
        <dbReference type="ARBA" id="ARBA00007623"/>
    </source>
</evidence>
<keyword evidence="3 6" id="KW-0378">Hydrolase</keyword>
<dbReference type="Gene3D" id="3.90.70.10">
    <property type="entry name" value="Cysteine proteinases"/>
    <property type="match status" value="1"/>
</dbReference>